<name>A0ABU0KHF2_9ACTN</name>
<proteinExistence type="predicted"/>
<dbReference type="Proteomes" id="UP001236795">
    <property type="component" value="Unassembled WGS sequence"/>
</dbReference>
<dbReference type="EMBL" id="JAUSWC010000009">
    <property type="protein sequence ID" value="MDQ0488035.1"/>
    <property type="molecule type" value="Genomic_DNA"/>
</dbReference>
<evidence type="ECO:0000259" key="2">
    <source>
        <dbReference type="Pfam" id="PF13338"/>
    </source>
</evidence>
<evidence type="ECO:0000256" key="1">
    <source>
        <dbReference type="SAM" id="MobiDB-lite"/>
    </source>
</evidence>
<accession>A0ABU0KHF2</accession>
<reference evidence="3 4" key="1">
    <citation type="submission" date="2023-07" db="EMBL/GenBank/DDBJ databases">
        <title>Genomic Encyclopedia of Type Strains, Phase IV (KMG-IV): sequencing the most valuable type-strain genomes for metagenomic binning, comparative biology and taxonomic classification.</title>
        <authorList>
            <person name="Goeker M."/>
        </authorList>
    </citation>
    <scope>NUCLEOTIDE SEQUENCE [LARGE SCALE GENOMIC DNA]</scope>
    <source>
        <strain evidence="3 4">DSM 40573</strain>
    </source>
</reference>
<organism evidence="3 4">
    <name type="scientific">Streptomyces thermodiastaticus</name>
    <dbReference type="NCBI Taxonomy" id="44061"/>
    <lineage>
        <taxon>Bacteria</taxon>
        <taxon>Bacillati</taxon>
        <taxon>Actinomycetota</taxon>
        <taxon>Actinomycetes</taxon>
        <taxon>Kitasatosporales</taxon>
        <taxon>Streptomycetaceae</taxon>
        <taxon>Streptomyces</taxon>
    </lineage>
</organism>
<gene>
    <name evidence="3" type="ORF">QO019_002890</name>
</gene>
<dbReference type="Pfam" id="PF13338">
    <property type="entry name" value="AbiEi_4"/>
    <property type="match status" value="1"/>
</dbReference>
<evidence type="ECO:0000313" key="4">
    <source>
        <dbReference type="Proteomes" id="UP001236795"/>
    </source>
</evidence>
<feature type="domain" description="AbiEi antitoxin N-terminal" evidence="2">
    <location>
        <begin position="14"/>
        <end position="55"/>
    </location>
</feature>
<dbReference type="InterPro" id="IPR025159">
    <property type="entry name" value="AbiEi_N"/>
</dbReference>
<evidence type="ECO:0000313" key="3">
    <source>
        <dbReference type="EMBL" id="MDQ0488035.1"/>
    </source>
</evidence>
<dbReference type="RefSeq" id="WP_258903154.1">
    <property type="nucleotide sequence ID" value="NZ_JAUSWC010000009.1"/>
</dbReference>
<feature type="region of interest" description="Disordered" evidence="1">
    <location>
        <begin position="362"/>
        <end position="409"/>
    </location>
</feature>
<comment type="caution">
    <text evidence="3">The sequence shown here is derived from an EMBL/GenBank/DDBJ whole genome shotgun (WGS) entry which is preliminary data.</text>
</comment>
<protein>
    <recommendedName>
        <fullName evidence="2">AbiEi antitoxin N-terminal domain-containing protein</fullName>
    </recommendedName>
</protein>
<sequence length="409" mass="42895">MDRAEQLAVLSGVAADQWGLVTTAQAKNLGLGGVQLKRLVEAGLLENVGRGVYALSAAGMPRHLEIKVAWLRLQAGIPAWERRPGDRDSGVVSHASACQLHGLGDIPAPDVEISVPRRRTTTDPFVRLRTARLDATDITVVDGLPVTTVLRTIVDLLRVKADGGHVGGVIADAERRDLVDVGALADAVQPHARKYGLSPAATGQQLLDHLVGQAGRTLHSQEVARAGAEGVAAGKELAALESSAALARLFDAGTLGVVLTQYADALQPLRDAMRGEAYASVLQEIAAQQAGIRTALTSTMAHLVPVLQAVPKVTPPPTAGRFDASGLRDALQQALAHDGVAPAWKAASLAPRPQRMLWKATVPGVMTNHSADAPGPTRRRSPDHVTAADEDSMDTEKRSTGAEEDPPSG</sequence>
<keyword evidence="4" id="KW-1185">Reference proteome</keyword>